<dbReference type="EC" id="2.7.13.3" evidence="2"/>
<dbReference type="InterPro" id="IPR050351">
    <property type="entry name" value="BphY/WalK/GraS-like"/>
</dbReference>
<evidence type="ECO:0000256" key="3">
    <source>
        <dbReference type="ARBA" id="ARBA00022679"/>
    </source>
</evidence>
<comment type="catalytic activity">
    <reaction evidence="1">
        <text>ATP + protein L-histidine = ADP + protein N-phospho-L-histidine.</text>
        <dbReference type="EC" id="2.7.13.3"/>
    </reaction>
</comment>
<keyword evidence="6" id="KW-0067">ATP-binding</keyword>
<dbReference type="PRINTS" id="PR00344">
    <property type="entry name" value="BCTRLSENSOR"/>
</dbReference>
<organism evidence="9 10">
    <name type="scientific">Fluviispira sanaruensis</name>
    <dbReference type="NCBI Taxonomy" id="2493639"/>
    <lineage>
        <taxon>Bacteria</taxon>
        <taxon>Pseudomonadati</taxon>
        <taxon>Bdellovibrionota</taxon>
        <taxon>Oligoflexia</taxon>
        <taxon>Silvanigrellales</taxon>
        <taxon>Silvanigrellaceae</taxon>
        <taxon>Fluviispira</taxon>
    </lineage>
</organism>
<evidence type="ECO:0000256" key="7">
    <source>
        <dbReference type="ARBA" id="ARBA00023012"/>
    </source>
</evidence>
<gene>
    <name evidence="9" type="ORF">JCM31447_17060</name>
</gene>
<feature type="domain" description="Histidine kinase" evidence="8">
    <location>
        <begin position="271"/>
        <end position="490"/>
    </location>
</feature>
<dbReference type="KEGG" id="sbf:JCM31447_17060"/>
<evidence type="ECO:0000256" key="4">
    <source>
        <dbReference type="ARBA" id="ARBA00022741"/>
    </source>
</evidence>
<name>A0A4P2VJ91_FLUSA</name>
<dbReference type="InterPro" id="IPR005467">
    <property type="entry name" value="His_kinase_dom"/>
</dbReference>
<evidence type="ECO:0000256" key="2">
    <source>
        <dbReference type="ARBA" id="ARBA00012438"/>
    </source>
</evidence>
<evidence type="ECO:0000313" key="9">
    <source>
        <dbReference type="EMBL" id="BBH53263.1"/>
    </source>
</evidence>
<dbReference type="Proteomes" id="UP000291236">
    <property type="component" value="Chromosome"/>
</dbReference>
<keyword evidence="10" id="KW-1185">Reference proteome</keyword>
<dbReference type="PANTHER" id="PTHR42878:SF7">
    <property type="entry name" value="SENSOR HISTIDINE KINASE GLRK"/>
    <property type="match status" value="1"/>
</dbReference>
<dbReference type="Gene3D" id="1.10.287.130">
    <property type="match status" value="1"/>
</dbReference>
<evidence type="ECO:0000256" key="1">
    <source>
        <dbReference type="ARBA" id="ARBA00000085"/>
    </source>
</evidence>
<keyword evidence="7" id="KW-0902">Two-component regulatory system</keyword>
<evidence type="ECO:0000313" key="10">
    <source>
        <dbReference type="Proteomes" id="UP000291236"/>
    </source>
</evidence>
<dbReference type="SMART" id="SM00387">
    <property type="entry name" value="HATPase_c"/>
    <property type="match status" value="1"/>
</dbReference>
<dbReference type="EMBL" id="AP019368">
    <property type="protein sequence ID" value="BBH53263.1"/>
    <property type="molecule type" value="Genomic_DNA"/>
</dbReference>
<evidence type="ECO:0000256" key="6">
    <source>
        <dbReference type="ARBA" id="ARBA00022840"/>
    </source>
</evidence>
<dbReference type="GO" id="GO:0030295">
    <property type="term" value="F:protein kinase activator activity"/>
    <property type="evidence" value="ECO:0007669"/>
    <property type="project" value="TreeGrafter"/>
</dbReference>
<dbReference type="Gene3D" id="3.30.565.10">
    <property type="entry name" value="Histidine kinase-like ATPase, C-terminal domain"/>
    <property type="match status" value="1"/>
</dbReference>
<proteinExistence type="predicted"/>
<dbReference type="OrthoDB" id="224978at2"/>
<dbReference type="GO" id="GO:0005524">
    <property type="term" value="F:ATP binding"/>
    <property type="evidence" value="ECO:0007669"/>
    <property type="project" value="UniProtKB-KW"/>
</dbReference>
<protein>
    <recommendedName>
        <fullName evidence="2">histidine kinase</fullName>
        <ecNumber evidence="2">2.7.13.3</ecNumber>
    </recommendedName>
</protein>
<dbReference type="AlphaFoldDB" id="A0A4P2VJ91"/>
<dbReference type="GO" id="GO:0004673">
    <property type="term" value="F:protein histidine kinase activity"/>
    <property type="evidence" value="ECO:0007669"/>
    <property type="project" value="UniProtKB-EC"/>
</dbReference>
<dbReference type="GO" id="GO:0007234">
    <property type="term" value="P:osmosensory signaling via phosphorelay pathway"/>
    <property type="evidence" value="ECO:0007669"/>
    <property type="project" value="TreeGrafter"/>
</dbReference>
<dbReference type="SUPFAM" id="SSF55874">
    <property type="entry name" value="ATPase domain of HSP90 chaperone/DNA topoisomerase II/histidine kinase"/>
    <property type="match status" value="1"/>
</dbReference>
<keyword evidence="4" id="KW-0547">Nucleotide-binding</keyword>
<dbReference type="RefSeq" id="WP_130608750.1">
    <property type="nucleotide sequence ID" value="NZ_AP019368.1"/>
</dbReference>
<dbReference type="Pfam" id="PF02518">
    <property type="entry name" value="HATPase_c"/>
    <property type="match status" value="1"/>
</dbReference>
<accession>A0A4P2VJ91</accession>
<dbReference type="PROSITE" id="PS50109">
    <property type="entry name" value="HIS_KIN"/>
    <property type="match status" value="1"/>
</dbReference>
<reference evidence="9 10" key="1">
    <citation type="submission" date="2018-12" db="EMBL/GenBank/DDBJ databases">
        <title>Rubrispira sanarue gen. nov., sp., nov., a member of the order Silvanigrellales, isolated from a brackish lake in Hamamatsu Japan.</title>
        <authorList>
            <person name="Maejima Y."/>
            <person name="Iino T."/>
            <person name="Muraguchi Y."/>
            <person name="Fukuda K."/>
            <person name="Nojiri H."/>
            <person name="Ohkuma M."/>
            <person name="Moriuchi R."/>
            <person name="Dohra H."/>
            <person name="Kimbara K."/>
            <person name="Shintani M."/>
        </authorList>
    </citation>
    <scope>NUCLEOTIDE SEQUENCE [LARGE SCALE GENOMIC DNA]</scope>
    <source>
        <strain evidence="9 10">RF1110005</strain>
    </source>
</reference>
<evidence type="ECO:0000256" key="5">
    <source>
        <dbReference type="ARBA" id="ARBA00022777"/>
    </source>
</evidence>
<keyword evidence="3" id="KW-0808">Transferase</keyword>
<dbReference type="InterPro" id="IPR036890">
    <property type="entry name" value="HATPase_C_sf"/>
</dbReference>
<sequence length="490" mass="56482">MGHALTFDNSNQSDLNFFYFFQTSKYPLFILKKNGIILKANVAANKYNLKENTDLFAIVIDIEAEKAKDQLKKIENEEPLSQTVQVNFSSFPNFLLHTSWSVTLLDKEHFAFACEELHQYSPEDFLLHKGLMRIIFDSDPNLIGIVNRVGNYLFVNKAIYEFAGKNNENKIEKLNKLIEEGEISLPGNDVHDKEFVQNPISEIELTTDHCGNPVWFENTKVPIQLPFGEQVQLIISKNLTKWKLTEKKLEDIHEALDYFRKTAYLGELLAKTAIDLRNPLTLILNFMNNVRQNKYEINTLELDTMQISLQTLDSFIEKIEKSYRVMRSISKSNVSMRVENVKIADLISYTLDILYDKIKAFDIKLQINYTGHEELEISCQPLNFNIAFRFLFLNSIDSIIISQTNESRLIEINVTKKEKRLCIDLSNNGAQILDEYKSKVFEPFFTTKPAGKGSGLSLNIAKNIIEQMNGTLTFQSNEKKTTFTIELPYL</sequence>
<dbReference type="PANTHER" id="PTHR42878">
    <property type="entry name" value="TWO-COMPONENT HISTIDINE KINASE"/>
    <property type="match status" value="1"/>
</dbReference>
<dbReference type="GO" id="GO:0000156">
    <property type="term" value="F:phosphorelay response regulator activity"/>
    <property type="evidence" value="ECO:0007669"/>
    <property type="project" value="TreeGrafter"/>
</dbReference>
<keyword evidence="5" id="KW-0418">Kinase</keyword>
<dbReference type="InterPro" id="IPR004358">
    <property type="entry name" value="Sig_transdc_His_kin-like_C"/>
</dbReference>
<dbReference type="InterPro" id="IPR003594">
    <property type="entry name" value="HATPase_dom"/>
</dbReference>
<evidence type="ECO:0000259" key="8">
    <source>
        <dbReference type="PROSITE" id="PS50109"/>
    </source>
</evidence>